<organism evidence="1">
    <name type="scientific">mine drainage metagenome</name>
    <dbReference type="NCBI Taxonomy" id="410659"/>
    <lineage>
        <taxon>unclassified sequences</taxon>
        <taxon>metagenomes</taxon>
        <taxon>ecological metagenomes</taxon>
    </lineage>
</organism>
<dbReference type="AlphaFoldDB" id="A0A1J5QK81"/>
<dbReference type="EMBL" id="MLJW01000681">
    <property type="protein sequence ID" value="OIQ83690.1"/>
    <property type="molecule type" value="Genomic_DNA"/>
</dbReference>
<accession>A0A1J5QK81</accession>
<protein>
    <submittedName>
        <fullName evidence="1">Uncharacterized protein</fullName>
    </submittedName>
</protein>
<sequence>MIAPLLLTTARVSAFDNSRPLTGVSGFFFERDQRLFLATSRHVVIERDRAALPASAALQCFASAHLQRSLRTTSHSG</sequence>
<reference evidence="1" key="1">
    <citation type="submission" date="2016-10" db="EMBL/GenBank/DDBJ databases">
        <title>Sequence of Gallionella enrichment culture.</title>
        <authorList>
            <person name="Poehlein A."/>
            <person name="Muehling M."/>
            <person name="Daniel R."/>
        </authorList>
    </citation>
    <scope>NUCLEOTIDE SEQUENCE</scope>
</reference>
<gene>
    <name evidence="1" type="ORF">GALL_345120</name>
</gene>
<name>A0A1J5QK81_9ZZZZ</name>
<evidence type="ECO:0000313" key="1">
    <source>
        <dbReference type="EMBL" id="OIQ83690.1"/>
    </source>
</evidence>
<proteinExistence type="predicted"/>
<comment type="caution">
    <text evidence="1">The sequence shown here is derived from an EMBL/GenBank/DDBJ whole genome shotgun (WGS) entry which is preliminary data.</text>
</comment>